<feature type="compositionally biased region" description="Low complexity" evidence="3">
    <location>
        <begin position="36"/>
        <end position="49"/>
    </location>
</feature>
<feature type="region of interest" description="Disordered" evidence="3">
    <location>
        <begin position="1"/>
        <end position="98"/>
    </location>
</feature>
<reference evidence="4 5" key="1">
    <citation type="submission" date="2019-09" db="EMBL/GenBank/DDBJ databases">
        <authorList>
            <person name="Brejova B."/>
        </authorList>
    </citation>
    <scope>NUCLEOTIDE SEQUENCE [LARGE SCALE GENOMIC DNA]</scope>
</reference>
<dbReference type="PANTHER" id="PTHR19919">
    <property type="entry name" value="WD REPEAT CONTAINING PROTEIN"/>
    <property type="match status" value="1"/>
</dbReference>
<feature type="region of interest" description="Disordered" evidence="3">
    <location>
        <begin position="371"/>
        <end position="394"/>
    </location>
</feature>
<protein>
    <submittedName>
        <fullName evidence="4">Uncharacterized protein</fullName>
    </submittedName>
</protein>
<dbReference type="Proteomes" id="UP000398389">
    <property type="component" value="Unassembled WGS sequence"/>
</dbReference>
<organism evidence="4 5">
    <name type="scientific">Magnusiomyces paraingens</name>
    <dbReference type="NCBI Taxonomy" id="2606893"/>
    <lineage>
        <taxon>Eukaryota</taxon>
        <taxon>Fungi</taxon>
        <taxon>Dikarya</taxon>
        <taxon>Ascomycota</taxon>
        <taxon>Saccharomycotina</taxon>
        <taxon>Dipodascomycetes</taxon>
        <taxon>Dipodascales</taxon>
        <taxon>Dipodascaceae</taxon>
        <taxon>Magnusiomyces</taxon>
    </lineage>
</organism>
<feature type="compositionally biased region" description="Low complexity" evidence="3">
    <location>
        <begin position="59"/>
        <end position="98"/>
    </location>
</feature>
<keyword evidence="2" id="KW-0677">Repeat</keyword>
<proteinExistence type="predicted"/>
<dbReference type="Pfam" id="PF00400">
    <property type="entry name" value="WD40"/>
    <property type="match status" value="1"/>
</dbReference>
<dbReference type="SMART" id="SM00320">
    <property type="entry name" value="WD40"/>
    <property type="match status" value="3"/>
</dbReference>
<dbReference type="InterPro" id="IPR015943">
    <property type="entry name" value="WD40/YVTN_repeat-like_dom_sf"/>
</dbReference>
<dbReference type="OrthoDB" id="1284551at2759"/>
<feature type="compositionally biased region" description="Polar residues" evidence="3">
    <location>
        <begin position="1"/>
        <end position="11"/>
    </location>
</feature>
<dbReference type="InterPro" id="IPR045159">
    <property type="entry name" value="DCAF7-like"/>
</dbReference>
<keyword evidence="1" id="KW-0853">WD repeat</keyword>
<dbReference type="AlphaFoldDB" id="A0A5E8BJS0"/>
<feature type="compositionally biased region" description="Low complexity" evidence="3">
    <location>
        <begin position="377"/>
        <end position="393"/>
    </location>
</feature>
<accession>A0A5E8BJS0</accession>
<feature type="compositionally biased region" description="Low complexity" evidence="3">
    <location>
        <begin position="433"/>
        <end position="451"/>
    </location>
</feature>
<feature type="region of interest" description="Disordered" evidence="3">
    <location>
        <begin position="432"/>
        <end position="451"/>
    </location>
</feature>
<keyword evidence="5" id="KW-1185">Reference proteome</keyword>
<dbReference type="SUPFAM" id="SSF50978">
    <property type="entry name" value="WD40 repeat-like"/>
    <property type="match status" value="1"/>
</dbReference>
<dbReference type="InterPro" id="IPR036322">
    <property type="entry name" value="WD40_repeat_dom_sf"/>
</dbReference>
<evidence type="ECO:0000313" key="5">
    <source>
        <dbReference type="Proteomes" id="UP000398389"/>
    </source>
</evidence>
<evidence type="ECO:0000256" key="1">
    <source>
        <dbReference type="ARBA" id="ARBA00022574"/>
    </source>
</evidence>
<evidence type="ECO:0000256" key="2">
    <source>
        <dbReference type="ARBA" id="ARBA00022737"/>
    </source>
</evidence>
<evidence type="ECO:0000313" key="4">
    <source>
        <dbReference type="EMBL" id="VVT48929.1"/>
    </source>
</evidence>
<dbReference type="EMBL" id="CABVLU010000002">
    <property type="protein sequence ID" value="VVT48929.1"/>
    <property type="molecule type" value="Genomic_DNA"/>
</dbReference>
<gene>
    <name evidence="4" type="ORF">SAPINGB_P002020</name>
</gene>
<evidence type="ECO:0000256" key="3">
    <source>
        <dbReference type="SAM" id="MobiDB-lite"/>
    </source>
</evidence>
<name>A0A5E8BJS0_9ASCO</name>
<dbReference type="Gene3D" id="2.130.10.10">
    <property type="entry name" value="YVTN repeat-like/Quinoprotein amine dehydrogenase"/>
    <property type="match status" value="2"/>
</dbReference>
<dbReference type="RefSeq" id="XP_031852631.1">
    <property type="nucleotide sequence ID" value="XM_031996740.1"/>
</dbReference>
<dbReference type="InterPro" id="IPR001680">
    <property type="entry name" value="WD40_rpt"/>
</dbReference>
<sequence>MNTSSQNQTNEDQLHFGGGNSFSSSYGPPQVYPSENQTQQSSQSQHNQTIPTNGTKSASSSPGYSQYPYQYSQSTQQQQLSQTLQNQPPQLPPINLNQSTSFKGHFESHWPLYSVDWAHCGPTDLNIIAVSTYSEDITNKIQIVQASPSVQPSTGLVLPKSLDFFPPVEFSVPYPCTRLAWAPSSYVASSSSMPLITTGDCLRLWNYNTDTRQLSQRCALVNKAKSSYMPPITNFDWNSVDPSIVITSSIDTTCTIWDIASSTARTQLIAHDSEVYDVAFVYNSTNIFGSVGADGSVRMFDQRALDHSTIIYDPSNPVPLLKIEANPRDSNSLAILASDANDVHLLDIRMPGGPVASLNGHQRSINTIRWAPPSAVPRPGGSSPGSSNISESGNAPTIKSFRHVIVSGSDDCQAIVWDASTTVQFPISATPLNHTSGGAGSSTSSNGSVLNSGNNKENYSIIAAYTHNHEINGVTWSRDGSWIGLTAGRGLQAVCL</sequence>
<dbReference type="GeneID" id="43580840"/>